<dbReference type="STRING" id="27349.A0A0L6VH76"/>
<sequence>METALVKSKLLRSTSPPNCNIIYYWSQHQKVYLSLALMARCYLGIPATSALSEHVLSQSKDIIGSQNSLSVTTMKHLL</sequence>
<dbReference type="VEuPathDB" id="FungiDB:VP01_1646g3"/>
<protein>
    <recommendedName>
        <fullName evidence="1">HAT C-terminal dimerisation domain-containing protein</fullName>
    </recommendedName>
</protein>
<dbReference type="InterPro" id="IPR008906">
    <property type="entry name" value="HATC_C_dom"/>
</dbReference>
<proteinExistence type="predicted"/>
<keyword evidence="3" id="KW-1185">Reference proteome</keyword>
<comment type="caution">
    <text evidence="2">The sequence shown here is derived from an EMBL/GenBank/DDBJ whole genome shotgun (WGS) entry which is preliminary data.</text>
</comment>
<dbReference type="OrthoDB" id="3264316at2759"/>
<dbReference type="AlphaFoldDB" id="A0A0L6VH76"/>
<gene>
    <name evidence="2" type="ORF">VP01_1646g3</name>
</gene>
<evidence type="ECO:0000313" key="3">
    <source>
        <dbReference type="Proteomes" id="UP000037035"/>
    </source>
</evidence>
<name>A0A0L6VH76_9BASI</name>
<dbReference type="Pfam" id="PF05699">
    <property type="entry name" value="Dimer_Tnp_hAT"/>
    <property type="match status" value="1"/>
</dbReference>
<reference evidence="2 3" key="1">
    <citation type="submission" date="2015-08" db="EMBL/GenBank/DDBJ databases">
        <title>Next Generation Sequencing and Analysis of the Genome of Puccinia sorghi L Schw, the Causal Agent of Maize Common Rust.</title>
        <authorList>
            <person name="Rochi L."/>
            <person name="Burguener G."/>
            <person name="Darino M."/>
            <person name="Turjanski A."/>
            <person name="Kreff E."/>
            <person name="Dieguez M.J."/>
            <person name="Sacco F."/>
        </authorList>
    </citation>
    <scope>NUCLEOTIDE SEQUENCE [LARGE SCALE GENOMIC DNA]</scope>
    <source>
        <strain evidence="2 3">RO10H11247</strain>
    </source>
</reference>
<evidence type="ECO:0000313" key="2">
    <source>
        <dbReference type="EMBL" id="KNZ59902.1"/>
    </source>
</evidence>
<dbReference type="EMBL" id="LAVV01006444">
    <property type="protein sequence ID" value="KNZ59902.1"/>
    <property type="molecule type" value="Genomic_DNA"/>
</dbReference>
<feature type="domain" description="HAT C-terminal dimerisation" evidence="1">
    <location>
        <begin position="9"/>
        <end position="69"/>
    </location>
</feature>
<organism evidence="2 3">
    <name type="scientific">Puccinia sorghi</name>
    <dbReference type="NCBI Taxonomy" id="27349"/>
    <lineage>
        <taxon>Eukaryota</taxon>
        <taxon>Fungi</taxon>
        <taxon>Dikarya</taxon>
        <taxon>Basidiomycota</taxon>
        <taxon>Pucciniomycotina</taxon>
        <taxon>Pucciniomycetes</taxon>
        <taxon>Pucciniales</taxon>
        <taxon>Pucciniaceae</taxon>
        <taxon>Puccinia</taxon>
    </lineage>
</organism>
<dbReference type="Proteomes" id="UP000037035">
    <property type="component" value="Unassembled WGS sequence"/>
</dbReference>
<dbReference type="GO" id="GO:0046983">
    <property type="term" value="F:protein dimerization activity"/>
    <property type="evidence" value="ECO:0007669"/>
    <property type="project" value="InterPro"/>
</dbReference>
<evidence type="ECO:0000259" key="1">
    <source>
        <dbReference type="Pfam" id="PF05699"/>
    </source>
</evidence>
<accession>A0A0L6VH76</accession>